<feature type="signal peptide" evidence="1">
    <location>
        <begin position="1"/>
        <end position="23"/>
    </location>
</feature>
<keyword evidence="1" id="KW-0732">Signal</keyword>
<sequence length="107" mass="11817">MAKHSPTAFCALICLILATGALSCELFRSPLASLQAGDVNATSHDEIMAHTDYHYRCMGNFGPCDNHCDEACCFRLCRSSYSDLNPCPICSPYGSLKFCLCYHDCYN</sequence>
<feature type="chain" id="PRO_5016272326" evidence="1">
    <location>
        <begin position="24"/>
        <end position="107"/>
    </location>
</feature>
<name>A0A328DEI6_9ASTE</name>
<proteinExistence type="predicted"/>
<evidence type="ECO:0000313" key="2">
    <source>
        <dbReference type="EMBL" id="RAL44157.1"/>
    </source>
</evidence>
<organism evidence="2 3">
    <name type="scientific">Cuscuta australis</name>
    <dbReference type="NCBI Taxonomy" id="267555"/>
    <lineage>
        <taxon>Eukaryota</taxon>
        <taxon>Viridiplantae</taxon>
        <taxon>Streptophyta</taxon>
        <taxon>Embryophyta</taxon>
        <taxon>Tracheophyta</taxon>
        <taxon>Spermatophyta</taxon>
        <taxon>Magnoliopsida</taxon>
        <taxon>eudicotyledons</taxon>
        <taxon>Gunneridae</taxon>
        <taxon>Pentapetalae</taxon>
        <taxon>asterids</taxon>
        <taxon>lamiids</taxon>
        <taxon>Solanales</taxon>
        <taxon>Convolvulaceae</taxon>
        <taxon>Cuscuteae</taxon>
        <taxon>Cuscuta</taxon>
        <taxon>Cuscuta subgen. Grammica</taxon>
        <taxon>Cuscuta sect. Cleistogrammica</taxon>
    </lineage>
</organism>
<keyword evidence="3" id="KW-1185">Reference proteome</keyword>
<dbReference type="PROSITE" id="PS51257">
    <property type="entry name" value="PROKAR_LIPOPROTEIN"/>
    <property type="match status" value="1"/>
</dbReference>
<reference evidence="2 3" key="1">
    <citation type="submission" date="2018-06" db="EMBL/GenBank/DDBJ databases">
        <title>The Genome of Cuscuta australis (Dodder) Provides Insight into the Evolution of Plant Parasitism.</title>
        <authorList>
            <person name="Liu H."/>
        </authorList>
    </citation>
    <scope>NUCLEOTIDE SEQUENCE [LARGE SCALE GENOMIC DNA]</scope>
    <source>
        <strain evidence="3">cv. Yunnan</strain>
        <tissue evidence="2">Vines</tissue>
    </source>
</reference>
<dbReference type="AlphaFoldDB" id="A0A328DEI6"/>
<protein>
    <submittedName>
        <fullName evidence="2">Uncharacterized protein</fullName>
    </submittedName>
</protein>
<accession>A0A328DEI6</accession>
<dbReference type="EMBL" id="NQVE01000147">
    <property type="protein sequence ID" value="RAL44157.1"/>
    <property type="molecule type" value="Genomic_DNA"/>
</dbReference>
<evidence type="ECO:0000313" key="3">
    <source>
        <dbReference type="Proteomes" id="UP000249390"/>
    </source>
</evidence>
<dbReference type="Proteomes" id="UP000249390">
    <property type="component" value="Unassembled WGS sequence"/>
</dbReference>
<evidence type="ECO:0000256" key="1">
    <source>
        <dbReference type="SAM" id="SignalP"/>
    </source>
</evidence>
<gene>
    <name evidence="2" type="ORF">DM860_016403</name>
</gene>
<comment type="caution">
    <text evidence="2">The sequence shown here is derived from an EMBL/GenBank/DDBJ whole genome shotgun (WGS) entry which is preliminary data.</text>
</comment>